<dbReference type="Proteomes" id="UP000314294">
    <property type="component" value="Unassembled WGS sequence"/>
</dbReference>
<proteinExistence type="predicted"/>
<organism evidence="2 3">
    <name type="scientific">Liparis tanakae</name>
    <name type="common">Tanaka's snailfish</name>
    <dbReference type="NCBI Taxonomy" id="230148"/>
    <lineage>
        <taxon>Eukaryota</taxon>
        <taxon>Metazoa</taxon>
        <taxon>Chordata</taxon>
        <taxon>Craniata</taxon>
        <taxon>Vertebrata</taxon>
        <taxon>Euteleostomi</taxon>
        <taxon>Actinopterygii</taxon>
        <taxon>Neopterygii</taxon>
        <taxon>Teleostei</taxon>
        <taxon>Neoteleostei</taxon>
        <taxon>Acanthomorphata</taxon>
        <taxon>Eupercaria</taxon>
        <taxon>Perciformes</taxon>
        <taxon>Cottioidei</taxon>
        <taxon>Cottales</taxon>
        <taxon>Liparidae</taxon>
        <taxon>Liparis</taxon>
    </lineage>
</organism>
<gene>
    <name evidence="2" type="ORF">EYF80_035156</name>
</gene>
<sequence>MEERRRVSDSEQQEETTSEKRSPVGGATRWRGNRRSNATDLAVTPTLTAGVFEPLPGDQRAPAAGTGLLFSHLEERKQLDGDVQREARLDVALEVM</sequence>
<accession>A0A4Z2GPH6</accession>
<dbReference type="EMBL" id="SRLO01000478">
    <property type="protein sequence ID" value="TNN54674.1"/>
    <property type="molecule type" value="Genomic_DNA"/>
</dbReference>
<evidence type="ECO:0000313" key="3">
    <source>
        <dbReference type="Proteomes" id="UP000314294"/>
    </source>
</evidence>
<comment type="caution">
    <text evidence="2">The sequence shown here is derived from an EMBL/GenBank/DDBJ whole genome shotgun (WGS) entry which is preliminary data.</text>
</comment>
<feature type="region of interest" description="Disordered" evidence="1">
    <location>
        <begin position="1"/>
        <end position="42"/>
    </location>
</feature>
<protein>
    <submittedName>
        <fullName evidence="2">Uncharacterized protein</fullName>
    </submittedName>
</protein>
<evidence type="ECO:0000313" key="2">
    <source>
        <dbReference type="EMBL" id="TNN54674.1"/>
    </source>
</evidence>
<dbReference type="AlphaFoldDB" id="A0A4Z2GPH6"/>
<keyword evidence="3" id="KW-1185">Reference proteome</keyword>
<name>A0A4Z2GPH6_9TELE</name>
<reference evidence="2 3" key="1">
    <citation type="submission" date="2019-03" db="EMBL/GenBank/DDBJ databases">
        <title>First draft genome of Liparis tanakae, snailfish: a comprehensive survey of snailfish specific genes.</title>
        <authorList>
            <person name="Kim W."/>
            <person name="Song I."/>
            <person name="Jeong J.-H."/>
            <person name="Kim D."/>
            <person name="Kim S."/>
            <person name="Ryu S."/>
            <person name="Song J.Y."/>
            <person name="Lee S.K."/>
        </authorList>
    </citation>
    <scope>NUCLEOTIDE SEQUENCE [LARGE SCALE GENOMIC DNA]</scope>
    <source>
        <tissue evidence="2">Muscle</tissue>
    </source>
</reference>
<evidence type="ECO:0000256" key="1">
    <source>
        <dbReference type="SAM" id="MobiDB-lite"/>
    </source>
</evidence>